<evidence type="ECO:0000313" key="1">
    <source>
        <dbReference type="EMBL" id="GMN43126.1"/>
    </source>
</evidence>
<gene>
    <name evidence="1" type="ORF">TIFTF001_012338</name>
</gene>
<dbReference type="EMBL" id="BTGU01000015">
    <property type="protein sequence ID" value="GMN43126.1"/>
    <property type="molecule type" value="Genomic_DNA"/>
</dbReference>
<sequence>MNWINSFAHGYKCIINHHEHKHSVSSVYQSRSRENDSSLTSFEYRRNADRGTAWELCTARHVQLVEAGDKRMDNTFNLDKSLSIHVVFYCTSGFVDVLVDPHQLVGKSGSGLPLLNRNAKISAFGSTACCILPSVDRFAV</sequence>
<keyword evidence="2" id="KW-1185">Reference proteome</keyword>
<comment type="caution">
    <text evidence="1">The sequence shown here is derived from an EMBL/GenBank/DDBJ whole genome shotgun (WGS) entry which is preliminary data.</text>
</comment>
<dbReference type="AlphaFoldDB" id="A0AA88AFQ4"/>
<dbReference type="Proteomes" id="UP001187192">
    <property type="component" value="Unassembled WGS sequence"/>
</dbReference>
<dbReference type="Gramene" id="FCD_00024893-RA">
    <property type="protein sequence ID" value="FCD_00024893-RA:cds"/>
    <property type="gene ID" value="FCD_00024893"/>
</dbReference>
<protein>
    <submittedName>
        <fullName evidence="1">Uncharacterized protein</fullName>
    </submittedName>
</protein>
<organism evidence="1 2">
    <name type="scientific">Ficus carica</name>
    <name type="common">Common fig</name>
    <dbReference type="NCBI Taxonomy" id="3494"/>
    <lineage>
        <taxon>Eukaryota</taxon>
        <taxon>Viridiplantae</taxon>
        <taxon>Streptophyta</taxon>
        <taxon>Embryophyta</taxon>
        <taxon>Tracheophyta</taxon>
        <taxon>Spermatophyta</taxon>
        <taxon>Magnoliopsida</taxon>
        <taxon>eudicotyledons</taxon>
        <taxon>Gunneridae</taxon>
        <taxon>Pentapetalae</taxon>
        <taxon>rosids</taxon>
        <taxon>fabids</taxon>
        <taxon>Rosales</taxon>
        <taxon>Moraceae</taxon>
        <taxon>Ficeae</taxon>
        <taxon>Ficus</taxon>
    </lineage>
</organism>
<proteinExistence type="predicted"/>
<name>A0AA88AFQ4_FICCA</name>
<accession>A0AA88AFQ4</accession>
<reference evidence="1" key="1">
    <citation type="submission" date="2023-07" db="EMBL/GenBank/DDBJ databases">
        <title>draft genome sequence of fig (Ficus carica).</title>
        <authorList>
            <person name="Takahashi T."/>
            <person name="Nishimura K."/>
        </authorList>
    </citation>
    <scope>NUCLEOTIDE SEQUENCE</scope>
</reference>
<evidence type="ECO:0000313" key="2">
    <source>
        <dbReference type="Proteomes" id="UP001187192"/>
    </source>
</evidence>